<dbReference type="RefSeq" id="WP_227703610.1">
    <property type="nucleotide sequence ID" value="NZ_JBEAAL010000002.1"/>
</dbReference>
<dbReference type="PANTHER" id="PTHR37943:SF1">
    <property type="entry name" value="PROTEIN VES"/>
    <property type="match status" value="1"/>
</dbReference>
<organism evidence="1 2">
    <name type="scientific">Neorhizobium phenanthreniclasticum</name>
    <dbReference type="NCBI Taxonomy" id="3157917"/>
    <lineage>
        <taxon>Bacteria</taxon>
        <taxon>Pseudomonadati</taxon>
        <taxon>Pseudomonadota</taxon>
        <taxon>Alphaproteobacteria</taxon>
        <taxon>Hyphomicrobiales</taxon>
        <taxon>Rhizobiaceae</taxon>
        <taxon>Rhizobium/Agrobacterium group</taxon>
        <taxon>Neorhizobium</taxon>
    </lineage>
</organism>
<dbReference type="InterPro" id="IPR010282">
    <property type="entry name" value="Uncharacterised_HutD/Ves"/>
</dbReference>
<dbReference type="CDD" id="cd20293">
    <property type="entry name" value="cupin_HutD_N"/>
    <property type="match status" value="1"/>
</dbReference>
<name>A0ABV0LX48_9HYPH</name>
<protein>
    <submittedName>
        <fullName evidence="1">HutD family protein</fullName>
    </submittedName>
</protein>
<sequence length="184" mass="19691">MKILRAADYRWMAWKNGGGETAEILAFPPGASMDDFDWRISMADVASDGPFSLFPGIDRTLTFLSGDGVALDIEGQGRVVLAPSSPPLAFPGDVPVTASLTGGPVRDLNVMTRRGRYSHRVLPIEVEGHCELPIGSDIAFLFCRTGEVSVGEARLGALDAVMTRRGLLDLSGTASLCLVLLRNE</sequence>
<proteinExistence type="predicted"/>
<dbReference type="Pfam" id="PF05962">
    <property type="entry name" value="HutD"/>
    <property type="match status" value="1"/>
</dbReference>
<gene>
    <name evidence="1" type="ORF">ABK249_04440</name>
</gene>
<dbReference type="SUPFAM" id="SSF51182">
    <property type="entry name" value="RmlC-like cupins"/>
    <property type="match status" value="1"/>
</dbReference>
<comment type="caution">
    <text evidence="1">The sequence shown here is derived from an EMBL/GenBank/DDBJ whole genome shotgun (WGS) entry which is preliminary data.</text>
</comment>
<dbReference type="PANTHER" id="PTHR37943">
    <property type="entry name" value="PROTEIN VES"/>
    <property type="match status" value="1"/>
</dbReference>
<accession>A0ABV0LX48</accession>
<dbReference type="EMBL" id="JBEAAL010000002">
    <property type="protein sequence ID" value="MEQ1404170.1"/>
    <property type="molecule type" value="Genomic_DNA"/>
</dbReference>
<keyword evidence="2" id="KW-1185">Reference proteome</keyword>
<dbReference type="InterPro" id="IPR014710">
    <property type="entry name" value="RmlC-like_jellyroll"/>
</dbReference>
<dbReference type="Gene3D" id="2.60.120.10">
    <property type="entry name" value="Jelly Rolls"/>
    <property type="match status" value="1"/>
</dbReference>
<dbReference type="Proteomes" id="UP001496627">
    <property type="component" value="Unassembled WGS sequence"/>
</dbReference>
<evidence type="ECO:0000313" key="1">
    <source>
        <dbReference type="EMBL" id="MEQ1404170.1"/>
    </source>
</evidence>
<reference evidence="1 2" key="1">
    <citation type="submission" date="2024-05" db="EMBL/GenBank/DDBJ databases">
        <title>Neorhizobium sp. Rsf11, a plant growth promoting and heavy metal resistant PAH-degrader.</title>
        <authorList>
            <person name="Golubev S.N."/>
            <person name="Muratova A.Y."/>
            <person name="Markelova M.I."/>
        </authorList>
    </citation>
    <scope>NUCLEOTIDE SEQUENCE [LARGE SCALE GENOMIC DNA]</scope>
    <source>
        <strain evidence="1 2">Rsf11</strain>
    </source>
</reference>
<evidence type="ECO:0000313" key="2">
    <source>
        <dbReference type="Proteomes" id="UP001496627"/>
    </source>
</evidence>
<dbReference type="InterPro" id="IPR011051">
    <property type="entry name" value="RmlC_Cupin_sf"/>
</dbReference>